<evidence type="ECO:0000313" key="8">
    <source>
        <dbReference type="EMBL" id="KAI9634515.1"/>
    </source>
</evidence>
<feature type="domain" description="CWH43-like N-terminal" evidence="7">
    <location>
        <begin position="41"/>
        <end position="269"/>
    </location>
</feature>
<evidence type="ECO:0000256" key="3">
    <source>
        <dbReference type="ARBA" id="ARBA00022989"/>
    </source>
</evidence>
<feature type="transmembrane region" description="Helical" evidence="6">
    <location>
        <begin position="41"/>
        <end position="64"/>
    </location>
</feature>
<protein>
    <submittedName>
        <fullName evidence="8">Frag1/DRAM/Sfk1 family-domain-containing protein</fullName>
    </submittedName>
</protein>
<evidence type="ECO:0000256" key="6">
    <source>
        <dbReference type="SAM" id="Phobius"/>
    </source>
</evidence>
<sequence length="366" mass="40853">MNAASRANEQYSSTHEKHGKPRLPGTLNTRTPHSHLFFGPYVWFPILATLVWLGGILAMLLLWVTAGKPRYRGDEAAVVYISDVGAVHKKLFIGISCSTSGLYIMSLFAERWLRHIDRLPTDLRKREKIFDWVAIFFCIVGSAGLILCSIFDAFNHSNIHWPMALVFVIGVALSGIFQSAEIWSLHKDHPDRRSLFRNSIYKLVVVLLAVLGAIAFGVTYALCGGDVIATSRYSAAQCENITSACAALEWTIAFLLTFYFATLVADLWPAGKSSPRYMRRLARWQERHGEGDDFTGRKAFETHPENWMTAEQRAEAMQREMEARNRGQSIDTTQTAIGNAYLGNGPVVDTTPRMSTASNAPMMKGV</sequence>
<dbReference type="SUPFAM" id="SSF103473">
    <property type="entry name" value="MFS general substrate transporter"/>
    <property type="match status" value="1"/>
</dbReference>
<evidence type="ECO:0000256" key="4">
    <source>
        <dbReference type="ARBA" id="ARBA00023136"/>
    </source>
</evidence>
<gene>
    <name evidence="8" type="ORF">MKK02DRAFT_28241</name>
</gene>
<proteinExistence type="predicted"/>
<feature type="region of interest" description="Disordered" evidence="5">
    <location>
        <begin position="1"/>
        <end position="25"/>
    </location>
</feature>
<comment type="caution">
    <text evidence="8">The sequence shown here is derived from an EMBL/GenBank/DDBJ whole genome shotgun (WGS) entry which is preliminary data.</text>
</comment>
<organism evidence="8 9">
    <name type="scientific">Dioszegia hungarica</name>
    <dbReference type="NCBI Taxonomy" id="4972"/>
    <lineage>
        <taxon>Eukaryota</taxon>
        <taxon>Fungi</taxon>
        <taxon>Dikarya</taxon>
        <taxon>Basidiomycota</taxon>
        <taxon>Agaricomycotina</taxon>
        <taxon>Tremellomycetes</taxon>
        <taxon>Tremellales</taxon>
        <taxon>Bulleribasidiaceae</taxon>
        <taxon>Dioszegia</taxon>
    </lineage>
</organism>
<keyword evidence="3 6" id="KW-1133">Transmembrane helix</keyword>
<dbReference type="AlphaFoldDB" id="A0AA38LT93"/>
<dbReference type="Gene3D" id="1.20.1250.20">
    <property type="entry name" value="MFS general substrate transporter like domains"/>
    <property type="match status" value="1"/>
</dbReference>
<feature type="transmembrane region" description="Helical" evidence="6">
    <location>
        <begin position="250"/>
        <end position="270"/>
    </location>
</feature>
<dbReference type="RefSeq" id="XP_052944292.1">
    <property type="nucleotide sequence ID" value="XM_053087516.1"/>
</dbReference>
<keyword evidence="4 6" id="KW-0472">Membrane</keyword>
<dbReference type="GO" id="GO:0012505">
    <property type="term" value="C:endomembrane system"/>
    <property type="evidence" value="ECO:0007669"/>
    <property type="project" value="UniProtKB-SubCell"/>
</dbReference>
<feature type="compositionally biased region" description="Polar residues" evidence="5">
    <location>
        <begin position="1"/>
        <end position="13"/>
    </location>
</feature>
<dbReference type="EMBL" id="JAKWFO010000007">
    <property type="protein sequence ID" value="KAI9634515.1"/>
    <property type="molecule type" value="Genomic_DNA"/>
</dbReference>
<dbReference type="InterPro" id="IPR050911">
    <property type="entry name" value="DRAM/TMEM150_Autophagy_Mod"/>
</dbReference>
<dbReference type="Proteomes" id="UP001164286">
    <property type="component" value="Unassembled WGS sequence"/>
</dbReference>
<evidence type="ECO:0000259" key="7">
    <source>
        <dbReference type="Pfam" id="PF10277"/>
    </source>
</evidence>
<reference evidence="8" key="1">
    <citation type="journal article" date="2022" name="G3 (Bethesda)">
        <title>High quality genome of the basidiomycete yeast Dioszegia hungarica PDD-24b-2 isolated from cloud water.</title>
        <authorList>
            <person name="Jarrige D."/>
            <person name="Haridas S."/>
            <person name="Bleykasten-Grosshans C."/>
            <person name="Joly M."/>
            <person name="Nadalig T."/>
            <person name="Sancelme M."/>
            <person name="Vuilleumier S."/>
            <person name="Grigoriev I.V."/>
            <person name="Amato P."/>
            <person name="Bringel F."/>
        </authorList>
    </citation>
    <scope>NUCLEOTIDE SEQUENCE</scope>
    <source>
        <strain evidence="8">PDD-24b-2</strain>
    </source>
</reference>
<dbReference type="GeneID" id="77726721"/>
<name>A0AA38LT93_9TREE</name>
<dbReference type="Pfam" id="PF10277">
    <property type="entry name" value="Frag1"/>
    <property type="match status" value="1"/>
</dbReference>
<keyword evidence="9" id="KW-1185">Reference proteome</keyword>
<dbReference type="PANTHER" id="PTHR21324:SF2">
    <property type="entry name" value="EG:22E5.9 PROTEIN"/>
    <property type="match status" value="1"/>
</dbReference>
<comment type="subcellular location">
    <subcellularLocation>
        <location evidence="1">Endomembrane system</location>
        <topology evidence="1">Multi-pass membrane protein</topology>
    </subcellularLocation>
</comment>
<feature type="transmembrane region" description="Helical" evidence="6">
    <location>
        <begin position="129"/>
        <end position="153"/>
    </location>
</feature>
<evidence type="ECO:0000256" key="2">
    <source>
        <dbReference type="ARBA" id="ARBA00022692"/>
    </source>
</evidence>
<evidence type="ECO:0000256" key="1">
    <source>
        <dbReference type="ARBA" id="ARBA00004127"/>
    </source>
</evidence>
<keyword evidence="2 6" id="KW-0812">Transmembrane</keyword>
<dbReference type="PANTHER" id="PTHR21324">
    <property type="entry name" value="FASTING-INDUCIBLE INTEGRAL MEMBRANE PROTEIN TM6P1-RELATED"/>
    <property type="match status" value="1"/>
</dbReference>
<feature type="transmembrane region" description="Helical" evidence="6">
    <location>
        <begin position="159"/>
        <end position="180"/>
    </location>
</feature>
<feature type="transmembrane region" description="Helical" evidence="6">
    <location>
        <begin position="91"/>
        <end position="109"/>
    </location>
</feature>
<evidence type="ECO:0000256" key="5">
    <source>
        <dbReference type="SAM" id="MobiDB-lite"/>
    </source>
</evidence>
<evidence type="ECO:0000313" key="9">
    <source>
        <dbReference type="Proteomes" id="UP001164286"/>
    </source>
</evidence>
<accession>A0AA38LT93</accession>
<feature type="transmembrane region" description="Helical" evidence="6">
    <location>
        <begin position="200"/>
        <end position="222"/>
    </location>
</feature>
<dbReference type="InterPro" id="IPR019402">
    <property type="entry name" value="CWH43_N"/>
</dbReference>
<dbReference type="GO" id="GO:0005886">
    <property type="term" value="C:plasma membrane"/>
    <property type="evidence" value="ECO:0007669"/>
    <property type="project" value="TreeGrafter"/>
</dbReference>
<dbReference type="InterPro" id="IPR036259">
    <property type="entry name" value="MFS_trans_sf"/>
</dbReference>